<comment type="caution">
    <text evidence="8">The sequence shown here is derived from an EMBL/GenBank/DDBJ whole genome shotgun (WGS) entry which is preliminary data.</text>
</comment>
<gene>
    <name evidence="8" type="ORF">M9Y10_014025</name>
</gene>
<dbReference type="InterPro" id="IPR008271">
    <property type="entry name" value="Ser/Thr_kinase_AS"/>
</dbReference>
<evidence type="ECO:0000256" key="3">
    <source>
        <dbReference type="ARBA" id="ARBA00022741"/>
    </source>
</evidence>
<keyword evidence="4" id="KW-0418">Kinase</keyword>
<name>A0ABR2L0C6_9EUKA</name>
<sequence>MTQNIRRNIGPYKVIKSLSYGAFSEVALVARKGELFACKIISRKSILGYEESFKNEILIHRMMHHPNIVELIDLLMDDENFYLIIEYCSRGDLCEFLARHGRIPEKTVKLIAKQLIMAVDYIHSKSVTHRDIKPENLMIDAISHVKLTDFGLSDFFNKENNDMVTKSCGSILYASPECLSGQPYNGRSTDAWSCGMTLYSLITGRSPWKGQDEETVSEEIFTTEIRLPRFLSPLCCDFLNRLLERDWQKRMTIEEALKHPWLDCSSIPSNRARGSFDISKNLSTPSHSSNHIMKGSTNFSILSQNPDGKITIASNNNGENENHKEPRRNTEEVSKSVITDEKMDLFLESIKEMIEDSPHISCDDLYDKARETEPKLTLIIDKQMPPQRTAETPKAMHAASGINAFMNSIDWK</sequence>
<evidence type="ECO:0000259" key="7">
    <source>
        <dbReference type="PROSITE" id="PS50011"/>
    </source>
</evidence>
<feature type="region of interest" description="Disordered" evidence="6">
    <location>
        <begin position="280"/>
        <end position="335"/>
    </location>
</feature>
<accession>A0ABR2L0C6</accession>
<keyword evidence="1" id="KW-0723">Serine/threonine-protein kinase</keyword>
<dbReference type="Pfam" id="PF00069">
    <property type="entry name" value="Pkinase"/>
    <property type="match status" value="1"/>
</dbReference>
<keyword evidence="5" id="KW-0067">ATP-binding</keyword>
<evidence type="ECO:0000256" key="6">
    <source>
        <dbReference type="SAM" id="MobiDB-lite"/>
    </source>
</evidence>
<evidence type="ECO:0000256" key="1">
    <source>
        <dbReference type="ARBA" id="ARBA00022527"/>
    </source>
</evidence>
<dbReference type="PANTHER" id="PTHR24346">
    <property type="entry name" value="MAP/MICROTUBULE AFFINITY-REGULATING KINASE"/>
    <property type="match status" value="1"/>
</dbReference>
<dbReference type="EMBL" id="JAPFFF010000002">
    <property type="protein sequence ID" value="KAK8896132.1"/>
    <property type="molecule type" value="Genomic_DNA"/>
</dbReference>
<dbReference type="InterPro" id="IPR000719">
    <property type="entry name" value="Prot_kinase_dom"/>
</dbReference>
<keyword evidence="3" id="KW-0547">Nucleotide-binding</keyword>
<evidence type="ECO:0000313" key="8">
    <source>
        <dbReference type="EMBL" id="KAK8896132.1"/>
    </source>
</evidence>
<dbReference type="SMART" id="SM00220">
    <property type="entry name" value="S_TKc"/>
    <property type="match status" value="1"/>
</dbReference>
<dbReference type="Proteomes" id="UP001470230">
    <property type="component" value="Unassembled WGS sequence"/>
</dbReference>
<dbReference type="SUPFAM" id="SSF56112">
    <property type="entry name" value="Protein kinase-like (PK-like)"/>
    <property type="match status" value="1"/>
</dbReference>
<dbReference type="PANTHER" id="PTHR24346:SF82">
    <property type="entry name" value="KP78A-RELATED"/>
    <property type="match status" value="1"/>
</dbReference>
<feature type="compositionally biased region" description="Polar residues" evidence="6">
    <location>
        <begin position="280"/>
        <end position="319"/>
    </location>
</feature>
<proteinExistence type="predicted"/>
<dbReference type="InterPro" id="IPR011009">
    <property type="entry name" value="Kinase-like_dom_sf"/>
</dbReference>
<evidence type="ECO:0000313" key="9">
    <source>
        <dbReference type="Proteomes" id="UP001470230"/>
    </source>
</evidence>
<organism evidence="8 9">
    <name type="scientific">Tritrichomonas musculus</name>
    <dbReference type="NCBI Taxonomy" id="1915356"/>
    <lineage>
        <taxon>Eukaryota</taxon>
        <taxon>Metamonada</taxon>
        <taxon>Parabasalia</taxon>
        <taxon>Tritrichomonadida</taxon>
        <taxon>Tritrichomonadidae</taxon>
        <taxon>Tritrichomonas</taxon>
    </lineage>
</organism>
<keyword evidence="9" id="KW-1185">Reference proteome</keyword>
<evidence type="ECO:0000256" key="4">
    <source>
        <dbReference type="ARBA" id="ARBA00022777"/>
    </source>
</evidence>
<evidence type="ECO:0000256" key="2">
    <source>
        <dbReference type="ARBA" id="ARBA00022679"/>
    </source>
</evidence>
<dbReference type="Gene3D" id="1.10.510.10">
    <property type="entry name" value="Transferase(Phosphotransferase) domain 1"/>
    <property type="match status" value="1"/>
</dbReference>
<dbReference type="PROSITE" id="PS00108">
    <property type="entry name" value="PROTEIN_KINASE_ST"/>
    <property type="match status" value="1"/>
</dbReference>
<feature type="compositionally biased region" description="Basic and acidic residues" evidence="6">
    <location>
        <begin position="320"/>
        <end position="335"/>
    </location>
</feature>
<reference evidence="8 9" key="1">
    <citation type="submission" date="2024-04" db="EMBL/GenBank/DDBJ databases">
        <title>Tritrichomonas musculus Genome.</title>
        <authorList>
            <person name="Alves-Ferreira E."/>
            <person name="Grigg M."/>
            <person name="Lorenzi H."/>
            <person name="Galac M."/>
        </authorList>
    </citation>
    <scope>NUCLEOTIDE SEQUENCE [LARGE SCALE GENOMIC DNA]</scope>
    <source>
        <strain evidence="8 9">EAF2021</strain>
    </source>
</reference>
<keyword evidence="2" id="KW-0808">Transferase</keyword>
<dbReference type="PROSITE" id="PS50011">
    <property type="entry name" value="PROTEIN_KINASE_DOM"/>
    <property type="match status" value="1"/>
</dbReference>
<feature type="domain" description="Protein kinase" evidence="7">
    <location>
        <begin position="12"/>
        <end position="262"/>
    </location>
</feature>
<protein>
    <recommendedName>
        <fullName evidence="7">Protein kinase domain-containing protein</fullName>
    </recommendedName>
</protein>
<evidence type="ECO:0000256" key="5">
    <source>
        <dbReference type="ARBA" id="ARBA00022840"/>
    </source>
</evidence>